<dbReference type="GeneID" id="56277153"/>
<sequence length="192" mass="21978">MQVRYRSDYSNHVHQLVVTVSKHFYVTKEGKFKRQSAPFKAVIDKPLSYTKTHVVHYMITDHYSGLFYSEVTTSDDLFPIEAFLERAWGLKSGHPMQGEPDLLVVPKSVFSAFPSLSTWLQQKPIELVQATSGFQAGIRSIRTWEEVLRMGGSSPYQTGFPPDFTEVQANSFDSCVFQTRKNFTKWIEGLNI</sequence>
<name>A0A4Q5K3I6_9GAMM</name>
<dbReference type="RefSeq" id="WP_130088422.1">
    <property type="nucleotide sequence ID" value="NZ_SEZJ01000037.1"/>
</dbReference>
<dbReference type="AlphaFoldDB" id="A0A4Q5K3I6"/>
<accession>A0A4Q5K3I6</accession>
<protein>
    <recommendedName>
        <fullName evidence="3">Transposase</fullName>
    </recommendedName>
</protein>
<dbReference type="OrthoDB" id="371334at2"/>
<comment type="caution">
    <text evidence="1">The sequence shown here is derived from an EMBL/GenBank/DDBJ whole genome shotgun (WGS) entry which is preliminary data.</text>
</comment>
<gene>
    <name evidence="1" type="ORF">ERW49_19025</name>
</gene>
<dbReference type="EMBL" id="SEZJ01000037">
    <property type="protein sequence ID" value="RYU40128.1"/>
    <property type="molecule type" value="Genomic_DNA"/>
</dbReference>
<organism evidence="1 2">
    <name type="scientific">Aliivibrio finisterrensis</name>
    <dbReference type="NCBI Taxonomy" id="511998"/>
    <lineage>
        <taxon>Bacteria</taxon>
        <taxon>Pseudomonadati</taxon>
        <taxon>Pseudomonadota</taxon>
        <taxon>Gammaproteobacteria</taxon>
        <taxon>Vibrionales</taxon>
        <taxon>Vibrionaceae</taxon>
        <taxon>Aliivibrio</taxon>
    </lineage>
</organism>
<evidence type="ECO:0000313" key="1">
    <source>
        <dbReference type="EMBL" id="RYU40128.1"/>
    </source>
</evidence>
<evidence type="ECO:0008006" key="3">
    <source>
        <dbReference type="Google" id="ProtNLM"/>
    </source>
</evidence>
<evidence type="ECO:0000313" key="2">
    <source>
        <dbReference type="Proteomes" id="UP000293465"/>
    </source>
</evidence>
<dbReference type="Proteomes" id="UP000293465">
    <property type="component" value="Unassembled WGS sequence"/>
</dbReference>
<reference evidence="1 2" key="1">
    <citation type="submission" date="2019-02" db="EMBL/GenBank/DDBJ databases">
        <title>Genome sequences of Aliivibrio finisterrensis strains from farmed Atlantic salmon.</title>
        <authorList>
            <person name="Bowman J.P."/>
        </authorList>
    </citation>
    <scope>NUCLEOTIDE SEQUENCE [LARGE SCALE GENOMIC DNA]</scope>
    <source>
        <strain evidence="1 2">A32</strain>
    </source>
</reference>
<proteinExistence type="predicted"/>